<evidence type="ECO:0000313" key="2">
    <source>
        <dbReference type="EMBL" id="SFR84143.1"/>
    </source>
</evidence>
<dbReference type="AlphaFoldDB" id="A0A1I6JYV6"/>
<dbReference type="Pfam" id="PF13304">
    <property type="entry name" value="AAA_21"/>
    <property type="match status" value="1"/>
</dbReference>
<dbReference type="InterPro" id="IPR003959">
    <property type="entry name" value="ATPase_AAA_core"/>
</dbReference>
<evidence type="ECO:0000313" key="3">
    <source>
        <dbReference type="Proteomes" id="UP000199659"/>
    </source>
</evidence>
<dbReference type="GO" id="GO:0005524">
    <property type="term" value="F:ATP binding"/>
    <property type="evidence" value="ECO:0007669"/>
    <property type="project" value="InterPro"/>
</dbReference>
<dbReference type="SUPFAM" id="SSF52540">
    <property type="entry name" value="P-loop containing nucleoside triphosphate hydrolases"/>
    <property type="match status" value="1"/>
</dbReference>
<dbReference type="PANTHER" id="PTHR40396">
    <property type="entry name" value="ATPASE-LIKE PROTEIN"/>
    <property type="match status" value="1"/>
</dbReference>
<dbReference type="OrthoDB" id="9809324at2"/>
<protein>
    <submittedName>
        <fullName evidence="2">AAA domain-containing protein, putative AbiEii toxin, Type IV TA system</fullName>
    </submittedName>
</protein>
<dbReference type="Proteomes" id="UP000199659">
    <property type="component" value="Unassembled WGS sequence"/>
</dbReference>
<gene>
    <name evidence="2" type="ORF">SAMN05661086_02100</name>
</gene>
<evidence type="ECO:0000259" key="1">
    <source>
        <dbReference type="Pfam" id="PF13304"/>
    </source>
</evidence>
<dbReference type="EMBL" id="FOYZ01000007">
    <property type="protein sequence ID" value="SFR84143.1"/>
    <property type="molecule type" value="Genomic_DNA"/>
</dbReference>
<name>A0A1I6JYV6_9FIRM</name>
<dbReference type="RefSeq" id="WP_092560631.1">
    <property type="nucleotide sequence ID" value="NZ_FOYZ01000007.1"/>
</dbReference>
<organism evidence="2 3">
    <name type="scientific">Anaeromicropila populeti</name>
    <dbReference type="NCBI Taxonomy" id="37658"/>
    <lineage>
        <taxon>Bacteria</taxon>
        <taxon>Bacillati</taxon>
        <taxon>Bacillota</taxon>
        <taxon>Clostridia</taxon>
        <taxon>Lachnospirales</taxon>
        <taxon>Lachnospiraceae</taxon>
        <taxon>Anaeromicropila</taxon>
    </lineage>
</organism>
<reference evidence="2 3" key="1">
    <citation type="submission" date="2016-10" db="EMBL/GenBank/DDBJ databases">
        <authorList>
            <person name="de Groot N.N."/>
        </authorList>
    </citation>
    <scope>NUCLEOTIDE SEQUENCE [LARGE SCALE GENOMIC DNA]</scope>
    <source>
        <strain evidence="2 3">743A</strain>
    </source>
</reference>
<accession>A0A1I6JYV6</accession>
<dbReference type="STRING" id="37658.SAMN05661086_02100"/>
<dbReference type="InterPro" id="IPR027417">
    <property type="entry name" value="P-loop_NTPase"/>
</dbReference>
<dbReference type="GO" id="GO:0016887">
    <property type="term" value="F:ATP hydrolysis activity"/>
    <property type="evidence" value="ECO:0007669"/>
    <property type="project" value="InterPro"/>
</dbReference>
<proteinExistence type="predicted"/>
<dbReference type="PANTHER" id="PTHR40396:SF1">
    <property type="entry name" value="ATPASE AAA-TYPE CORE DOMAIN-CONTAINING PROTEIN"/>
    <property type="match status" value="1"/>
</dbReference>
<sequence>MESNFVRLQKISINNIKNVTNGTIVLSKYSKNNEYKGENSILGIYGQNGSGKTAVVDVMYMLKNILVGDTLPPNTYKYIKSSKNEARLGFWFYVERGSDKYNIEYSFAIKKEDNKRIVLTEEKLYGAVCKSGIWKSNKKILSYDEDDRELVFRQKEITDLLKSDLDNFVRVKMAQELANIYDDKTGISHNKSIIFSKIVGEVFSKIIELKEVYEIINSLVDYATKDLIVIQNEDLGLIDLNLSKMVFHLNMKKESSQLVGQLSIDIEKKAILSKELFIVFEKVVNQTNAVISALIPDLVLQVSNVENKLLDNGEPGVSFELATKRNGSLIPLECESAGIKKLISVCNAIIACYNRASVCLIIDELDSGIFEYLLGQLIEIMQESAQGQMIFTSHNLRPLEVLDNESLIFTTTDSENCYGGLKYIKNTQNKRLSYLREIYLGTEEHFYKSTSQAKIKRAFRKSGRNED</sequence>
<feature type="domain" description="ATPase AAA-type core" evidence="1">
    <location>
        <begin position="42"/>
        <end position="396"/>
    </location>
</feature>
<dbReference type="Gene3D" id="3.40.50.300">
    <property type="entry name" value="P-loop containing nucleotide triphosphate hydrolases"/>
    <property type="match status" value="2"/>
</dbReference>
<keyword evidence="3" id="KW-1185">Reference proteome</keyword>